<evidence type="ECO:0000313" key="2">
    <source>
        <dbReference type="EMBL" id="KAJ2778211.1"/>
    </source>
</evidence>
<name>A0A9W8H3H8_9FUNG</name>
<dbReference type="OrthoDB" id="2752996at2759"/>
<dbReference type="Gene3D" id="3.30.420.10">
    <property type="entry name" value="Ribonuclease H-like superfamily/Ribonuclease H"/>
    <property type="match status" value="1"/>
</dbReference>
<dbReference type="AlphaFoldDB" id="A0A9W8H3H8"/>
<dbReference type="InterPro" id="IPR012337">
    <property type="entry name" value="RNaseH-like_sf"/>
</dbReference>
<sequence length="98" mass="10988">MRAQDLPSSDDLTDWVGKSNQEYLGRLVMPWFQARTKPPAIRWVRAHAGDPQNEKADRAAKAAHSLVDSWTLQLGWEPTARKYWLHAGDAIAPLQAGP</sequence>
<feature type="non-terminal residue" evidence="2">
    <location>
        <position position="98"/>
    </location>
</feature>
<reference evidence="2" key="1">
    <citation type="submission" date="2022-07" db="EMBL/GenBank/DDBJ databases">
        <title>Phylogenomic reconstructions and comparative analyses of Kickxellomycotina fungi.</title>
        <authorList>
            <person name="Reynolds N.K."/>
            <person name="Stajich J.E."/>
            <person name="Barry K."/>
            <person name="Grigoriev I.V."/>
            <person name="Crous P."/>
            <person name="Smith M.E."/>
        </authorList>
    </citation>
    <scope>NUCLEOTIDE SEQUENCE</scope>
    <source>
        <strain evidence="2">NBRC 105414</strain>
    </source>
</reference>
<dbReference type="GO" id="GO:0004523">
    <property type="term" value="F:RNA-DNA hybrid ribonuclease activity"/>
    <property type="evidence" value="ECO:0007669"/>
    <property type="project" value="InterPro"/>
</dbReference>
<dbReference type="GO" id="GO:0003676">
    <property type="term" value="F:nucleic acid binding"/>
    <property type="evidence" value="ECO:0007669"/>
    <property type="project" value="InterPro"/>
</dbReference>
<evidence type="ECO:0000313" key="3">
    <source>
        <dbReference type="Proteomes" id="UP001140217"/>
    </source>
</evidence>
<proteinExistence type="predicted"/>
<dbReference type="SUPFAM" id="SSF53098">
    <property type="entry name" value="Ribonuclease H-like"/>
    <property type="match status" value="1"/>
</dbReference>
<evidence type="ECO:0000259" key="1">
    <source>
        <dbReference type="PROSITE" id="PS50879"/>
    </source>
</evidence>
<dbReference type="Proteomes" id="UP001140217">
    <property type="component" value="Unassembled WGS sequence"/>
</dbReference>
<organism evidence="2 3">
    <name type="scientific">Coemansia javaensis</name>
    <dbReference type="NCBI Taxonomy" id="2761396"/>
    <lineage>
        <taxon>Eukaryota</taxon>
        <taxon>Fungi</taxon>
        <taxon>Fungi incertae sedis</taxon>
        <taxon>Zoopagomycota</taxon>
        <taxon>Kickxellomycotina</taxon>
        <taxon>Kickxellomycetes</taxon>
        <taxon>Kickxellales</taxon>
        <taxon>Kickxellaceae</taxon>
        <taxon>Coemansia</taxon>
    </lineage>
</organism>
<dbReference type="EMBL" id="JANBUL010000242">
    <property type="protein sequence ID" value="KAJ2778211.1"/>
    <property type="molecule type" value="Genomic_DNA"/>
</dbReference>
<comment type="caution">
    <text evidence="2">The sequence shown here is derived from an EMBL/GenBank/DDBJ whole genome shotgun (WGS) entry which is preliminary data.</text>
</comment>
<dbReference type="InterPro" id="IPR002156">
    <property type="entry name" value="RNaseH_domain"/>
</dbReference>
<keyword evidence="3" id="KW-1185">Reference proteome</keyword>
<dbReference type="PROSITE" id="PS50879">
    <property type="entry name" value="RNASE_H_1"/>
    <property type="match status" value="1"/>
</dbReference>
<protein>
    <recommendedName>
        <fullName evidence="1">RNase H type-1 domain-containing protein</fullName>
    </recommendedName>
</protein>
<accession>A0A9W8H3H8</accession>
<feature type="domain" description="RNase H type-1" evidence="1">
    <location>
        <begin position="1"/>
        <end position="65"/>
    </location>
</feature>
<dbReference type="InterPro" id="IPR036397">
    <property type="entry name" value="RNaseH_sf"/>
</dbReference>
<gene>
    <name evidence="2" type="ORF">H4R18_004735</name>
</gene>